<evidence type="ECO:0000256" key="11">
    <source>
        <dbReference type="ARBA" id="ARBA00023136"/>
    </source>
</evidence>
<keyword evidence="3" id="KW-0813">Transport</keyword>
<comment type="caution">
    <text evidence="15">The sequence shown here is derived from an EMBL/GenBank/DDBJ whole genome shotgun (WGS) entry which is preliminary data.</text>
</comment>
<evidence type="ECO:0000256" key="2">
    <source>
        <dbReference type="ARBA" id="ARBA00004651"/>
    </source>
</evidence>
<evidence type="ECO:0000313" key="15">
    <source>
        <dbReference type="EMBL" id="KTD64585.1"/>
    </source>
</evidence>
<feature type="transmembrane region" description="Helical" evidence="13">
    <location>
        <begin position="12"/>
        <end position="34"/>
    </location>
</feature>
<gene>
    <name evidence="15" type="primary">cybB</name>
    <name evidence="15" type="ORF">Lsha_0569</name>
</gene>
<dbReference type="PANTHER" id="PTHR30529:SF1">
    <property type="entry name" value="CYTOCHROME B561 HOMOLOG 2"/>
    <property type="match status" value="1"/>
</dbReference>
<protein>
    <submittedName>
        <fullName evidence="15">Cytochrome b-561 transmembrane protein</fullName>
    </submittedName>
</protein>
<dbReference type="GO" id="GO:0022904">
    <property type="term" value="P:respiratory electron transport chain"/>
    <property type="evidence" value="ECO:0007669"/>
    <property type="project" value="InterPro"/>
</dbReference>
<feature type="transmembrane region" description="Helical" evidence="13">
    <location>
        <begin position="90"/>
        <end position="113"/>
    </location>
</feature>
<dbReference type="EMBL" id="LNYW01000018">
    <property type="protein sequence ID" value="KTD64585.1"/>
    <property type="molecule type" value="Genomic_DNA"/>
</dbReference>
<accession>A0A0W0Z651</accession>
<name>A0A0W0Z651_9GAMM</name>
<dbReference type="InterPro" id="IPR052168">
    <property type="entry name" value="Cytochrome_b561_oxidase"/>
</dbReference>
<evidence type="ECO:0000256" key="10">
    <source>
        <dbReference type="ARBA" id="ARBA00023004"/>
    </source>
</evidence>
<feature type="transmembrane region" description="Helical" evidence="13">
    <location>
        <begin position="143"/>
        <end position="164"/>
    </location>
</feature>
<evidence type="ECO:0000256" key="13">
    <source>
        <dbReference type="SAM" id="Phobius"/>
    </source>
</evidence>
<dbReference type="PANTHER" id="PTHR30529">
    <property type="entry name" value="CYTOCHROME B561"/>
    <property type="match status" value="1"/>
</dbReference>
<keyword evidence="10" id="KW-0408">Iron</keyword>
<evidence type="ECO:0000256" key="1">
    <source>
        <dbReference type="ARBA" id="ARBA00001970"/>
    </source>
</evidence>
<evidence type="ECO:0000256" key="5">
    <source>
        <dbReference type="ARBA" id="ARBA00022617"/>
    </source>
</evidence>
<keyword evidence="7" id="KW-0479">Metal-binding</keyword>
<keyword evidence="5" id="KW-0349">Heme</keyword>
<sequence length="182" mass="20758">MSSRKVTGYSPVIKFLHWLIALAVIMMLIVGFFLEDIPEQYHAYTIHKSTGITLLFLVIFRFIWIHASGRPPLPDSVKLWEKVLSRFVQYSFYVLLILMPLSGWIMSVAAGYIPSYFGLFNLPFPGIGLDKPLGDFMSESHTVIAWIIIVFVVLHIAGALKHHFIDKDNVLKQMLPGKDKTH</sequence>
<dbReference type="GO" id="GO:0009055">
    <property type="term" value="F:electron transfer activity"/>
    <property type="evidence" value="ECO:0007669"/>
    <property type="project" value="InterPro"/>
</dbReference>
<keyword evidence="8" id="KW-0249">Electron transport</keyword>
<dbReference type="AlphaFoldDB" id="A0A0W0Z651"/>
<dbReference type="STRING" id="1122169.Lsha_0569"/>
<evidence type="ECO:0000313" key="16">
    <source>
        <dbReference type="Proteomes" id="UP000054600"/>
    </source>
</evidence>
<keyword evidence="9 13" id="KW-1133">Transmembrane helix</keyword>
<evidence type="ECO:0000256" key="6">
    <source>
        <dbReference type="ARBA" id="ARBA00022692"/>
    </source>
</evidence>
<evidence type="ECO:0000256" key="3">
    <source>
        <dbReference type="ARBA" id="ARBA00022448"/>
    </source>
</evidence>
<dbReference type="InterPro" id="IPR016174">
    <property type="entry name" value="Di-haem_cyt_TM"/>
</dbReference>
<feature type="domain" description="Cytochrome b561 bacterial/Ni-hydrogenase" evidence="14">
    <location>
        <begin position="9"/>
        <end position="177"/>
    </location>
</feature>
<keyword evidence="6 13" id="KW-0812">Transmembrane</keyword>
<dbReference type="eggNOG" id="COG3038">
    <property type="taxonomic scope" value="Bacteria"/>
</dbReference>
<dbReference type="OrthoDB" id="8589936at2"/>
<keyword evidence="16" id="KW-1185">Reference proteome</keyword>
<comment type="cofactor">
    <cofactor evidence="1">
        <name>heme b</name>
        <dbReference type="ChEBI" id="CHEBI:60344"/>
    </cofactor>
</comment>
<comment type="similarity">
    <text evidence="12">Belongs to the cytochrome b561 family.</text>
</comment>
<organism evidence="15 16">
    <name type="scientific">Legionella shakespearei DSM 23087</name>
    <dbReference type="NCBI Taxonomy" id="1122169"/>
    <lineage>
        <taxon>Bacteria</taxon>
        <taxon>Pseudomonadati</taxon>
        <taxon>Pseudomonadota</taxon>
        <taxon>Gammaproteobacteria</taxon>
        <taxon>Legionellales</taxon>
        <taxon>Legionellaceae</taxon>
        <taxon>Legionella</taxon>
    </lineage>
</organism>
<dbReference type="GO" id="GO:0005886">
    <property type="term" value="C:plasma membrane"/>
    <property type="evidence" value="ECO:0007669"/>
    <property type="project" value="UniProtKB-SubCell"/>
</dbReference>
<comment type="subcellular location">
    <subcellularLocation>
        <location evidence="2">Cell membrane</location>
        <topology evidence="2">Multi-pass membrane protein</topology>
    </subcellularLocation>
</comment>
<dbReference type="Gene3D" id="1.20.950.20">
    <property type="entry name" value="Transmembrane di-heme cytochromes, Chain C"/>
    <property type="match status" value="2"/>
</dbReference>
<keyword evidence="11 13" id="KW-0472">Membrane</keyword>
<evidence type="ECO:0000256" key="9">
    <source>
        <dbReference type="ARBA" id="ARBA00022989"/>
    </source>
</evidence>
<dbReference type="Pfam" id="PF01292">
    <property type="entry name" value="Ni_hydr_CYTB"/>
    <property type="match status" value="1"/>
</dbReference>
<evidence type="ECO:0000256" key="4">
    <source>
        <dbReference type="ARBA" id="ARBA00022475"/>
    </source>
</evidence>
<dbReference type="SUPFAM" id="SSF81342">
    <property type="entry name" value="Transmembrane di-heme cytochromes"/>
    <property type="match status" value="1"/>
</dbReference>
<evidence type="ECO:0000256" key="7">
    <source>
        <dbReference type="ARBA" id="ARBA00022723"/>
    </source>
</evidence>
<reference evidence="15 16" key="1">
    <citation type="submission" date="2015-11" db="EMBL/GenBank/DDBJ databases">
        <title>Genomic analysis of 38 Legionella species identifies large and diverse effector repertoires.</title>
        <authorList>
            <person name="Burstein D."/>
            <person name="Amaro F."/>
            <person name="Zusman T."/>
            <person name="Lifshitz Z."/>
            <person name="Cohen O."/>
            <person name="Gilbert J.A."/>
            <person name="Pupko T."/>
            <person name="Shuman H.A."/>
            <person name="Segal G."/>
        </authorList>
    </citation>
    <scope>NUCLEOTIDE SEQUENCE [LARGE SCALE GENOMIC DNA]</scope>
    <source>
        <strain evidence="15 16">ATCC 49655</strain>
    </source>
</reference>
<dbReference type="Proteomes" id="UP000054600">
    <property type="component" value="Unassembled WGS sequence"/>
</dbReference>
<keyword evidence="4" id="KW-1003">Cell membrane</keyword>
<dbReference type="GO" id="GO:0046872">
    <property type="term" value="F:metal ion binding"/>
    <property type="evidence" value="ECO:0007669"/>
    <property type="project" value="UniProtKB-KW"/>
</dbReference>
<dbReference type="PATRIC" id="fig|1122169.6.peg.654"/>
<dbReference type="GO" id="GO:0020037">
    <property type="term" value="F:heme binding"/>
    <property type="evidence" value="ECO:0007669"/>
    <property type="project" value="TreeGrafter"/>
</dbReference>
<evidence type="ECO:0000256" key="8">
    <source>
        <dbReference type="ARBA" id="ARBA00022982"/>
    </source>
</evidence>
<evidence type="ECO:0000259" key="14">
    <source>
        <dbReference type="Pfam" id="PF01292"/>
    </source>
</evidence>
<dbReference type="RefSeq" id="WP_018578216.1">
    <property type="nucleotide sequence ID" value="NZ_KB892426.1"/>
</dbReference>
<dbReference type="InterPro" id="IPR011577">
    <property type="entry name" value="Cyt_b561_bac/Ni-Hgenase"/>
</dbReference>
<evidence type="ECO:0000256" key="12">
    <source>
        <dbReference type="ARBA" id="ARBA00037975"/>
    </source>
</evidence>
<feature type="transmembrane region" description="Helical" evidence="13">
    <location>
        <begin position="46"/>
        <end position="69"/>
    </location>
</feature>
<proteinExistence type="inferred from homology"/>